<keyword evidence="3" id="KW-0255">Endonuclease</keyword>
<dbReference type="InterPro" id="IPR036691">
    <property type="entry name" value="Endo/exonu/phosph_ase_sf"/>
</dbReference>
<dbReference type="PROSITE" id="PS51318">
    <property type="entry name" value="TAT"/>
    <property type="match status" value="1"/>
</dbReference>
<dbReference type="GO" id="GO:0016020">
    <property type="term" value="C:membrane"/>
    <property type="evidence" value="ECO:0007669"/>
    <property type="project" value="GOC"/>
</dbReference>
<feature type="domain" description="Endonuclease/exonuclease/phosphatase" evidence="2">
    <location>
        <begin position="50"/>
        <end position="277"/>
    </location>
</feature>
<dbReference type="Proteomes" id="UP000321617">
    <property type="component" value="Unassembled WGS sequence"/>
</dbReference>
<keyword evidence="3" id="KW-0378">Hydrolase</keyword>
<dbReference type="GO" id="GO:0004519">
    <property type="term" value="F:endonuclease activity"/>
    <property type="evidence" value="ECO:0007669"/>
    <property type="project" value="UniProtKB-KW"/>
</dbReference>
<keyword evidence="4" id="KW-1185">Reference proteome</keyword>
<evidence type="ECO:0000313" key="4">
    <source>
        <dbReference type="Proteomes" id="UP000321617"/>
    </source>
</evidence>
<feature type="chain" id="PRO_5039037638" evidence="1">
    <location>
        <begin position="30"/>
        <end position="289"/>
    </location>
</feature>
<dbReference type="GO" id="GO:0004527">
    <property type="term" value="F:exonuclease activity"/>
    <property type="evidence" value="ECO:0007669"/>
    <property type="project" value="UniProtKB-KW"/>
</dbReference>
<keyword evidence="1" id="KW-0732">Signal</keyword>
<gene>
    <name evidence="3" type="ORF">LX16_1372</name>
</gene>
<dbReference type="EMBL" id="VLLL01000005">
    <property type="protein sequence ID" value="TWJ15661.1"/>
    <property type="molecule type" value="Genomic_DNA"/>
</dbReference>
<organism evidence="3 4">
    <name type="scientific">Stackebrandtia albiflava</name>
    <dbReference type="NCBI Taxonomy" id="406432"/>
    <lineage>
        <taxon>Bacteria</taxon>
        <taxon>Bacillati</taxon>
        <taxon>Actinomycetota</taxon>
        <taxon>Actinomycetes</taxon>
        <taxon>Glycomycetales</taxon>
        <taxon>Glycomycetaceae</taxon>
        <taxon>Stackebrandtia</taxon>
    </lineage>
</organism>
<evidence type="ECO:0000259" key="2">
    <source>
        <dbReference type="Pfam" id="PF03372"/>
    </source>
</evidence>
<evidence type="ECO:0000313" key="3">
    <source>
        <dbReference type="EMBL" id="TWJ15661.1"/>
    </source>
</evidence>
<dbReference type="PANTHER" id="PTHR14859">
    <property type="entry name" value="CALCOFLUOR WHITE HYPERSENSITIVE PROTEIN PRECURSOR"/>
    <property type="match status" value="1"/>
</dbReference>
<dbReference type="InterPro" id="IPR005135">
    <property type="entry name" value="Endo/exonuclease/phosphatase"/>
</dbReference>
<keyword evidence="3" id="KW-0269">Exonuclease</keyword>
<comment type="caution">
    <text evidence="3">The sequence shown here is derived from an EMBL/GenBank/DDBJ whole genome shotgun (WGS) entry which is preliminary data.</text>
</comment>
<protein>
    <submittedName>
        <fullName evidence="3">Endonuclease/exonuclease/phosphatase family metal-dependent hydrolase</fullName>
    </submittedName>
</protein>
<dbReference type="GO" id="GO:0006506">
    <property type="term" value="P:GPI anchor biosynthetic process"/>
    <property type="evidence" value="ECO:0007669"/>
    <property type="project" value="TreeGrafter"/>
</dbReference>
<evidence type="ECO:0000256" key="1">
    <source>
        <dbReference type="SAM" id="SignalP"/>
    </source>
</evidence>
<sequence length="289" mass="31851">MSARNKPLAVSRRALLTGLGIGAVGASLAAPGAASAEEVATNRHNRLRFATFNIHHAASPDNVVDLERIATVIESMDVDVIGLQEVDRFWSRSDFVDQPQWFARRLRMWKAYAPNVQLPAERPGDPGREYGTLVLSKWPIIRRHNTLLPKFENGEQRGFLEVTVATPAGMPVHVATTHLQHNNNLEREAQATAIAEILGNRPRRTVVTGDFNAETGTPEISTIDSVVDDVWTAVGDGPGHTYNTIDPKVRIDYVWHSADLTPVSAEVVTDDPLASDHLPLVAEYKLRLH</sequence>
<reference evidence="3 4" key="1">
    <citation type="journal article" date="2013" name="Stand. Genomic Sci.">
        <title>Genomic Encyclopedia of Type Strains, Phase I: The one thousand microbial genomes (KMG-I) project.</title>
        <authorList>
            <person name="Kyrpides N.C."/>
            <person name="Woyke T."/>
            <person name="Eisen J.A."/>
            <person name="Garrity G."/>
            <person name="Lilburn T.G."/>
            <person name="Beck B.J."/>
            <person name="Whitman W.B."/>
            <person name="Hugenholtz P."/>
            <person name="Klenk H.P."/>
        </authorList>
    </citation>
    <scope>NUCLEOTIDE SEQUENCE [LARGE SCALE GENOMIC DNA]</scope>
    <source>
        <strain evidence="3 4">DSM 45044</strain>
    </source>
</reference>
<keyword evidence="3" id="KW-0540">Nuclease</keyword>
<dbReference type="PANTHER" id="PTHR14859:SF15">
    <property type="entry name" value="ENDONUCLEASE_EXONUCLEASE_PHOSPHATASE DOMAIN-CONTAINING PROTEIN"/>
    <property type="match status" value="1"/>
</dbReference>
<feature type="signal peptide" evidence="1">
    <location>
        <begin position="1"/>
        <end position="29"/>
    </location>
</feature>
<dbReference type="Gene3D" id="3.60.10.10">
    <property type="entry name" value="Endonuclease/exonuclease/phosphatase"/>
    <property type="match status" value="1"/>
</dbReference>
<proteinExistence type="predicted"/>
<name>A0A562VCX0_9ACTN</name>
<accession>A0A562VCX0</accession>
<dbReference type="Pfam" id="PF03372">
    <property type="entry name" value="Exo_endo_phos"/>
    <property type="match status" value="1"/>
</dbReference>
<dbReference type="AlphaFoldDB" id="A0A562VCX0"/>
<dbReference type="InterPro" id="IPR006311">
    <property type="entry name" value="TAT_signal"/>
</dbReference>
<dbReference type="SUPFAM" id="SSF56219">
    <property type="entry name" value="DNase I-like"/>
    <property type="match status" value="1"/>
</dbReference>
<dbReference type="InterPro" id="IPR051916">
    <property type="entry name" value="GPI-anchor_lipid_remodeler"/>
</dbReference>